<proteinExistence type="predicted"/>
<dbReference type="AlphaFoldDB" id="A0A6I8TCS7"/>
<dbReference type="OrthoDB" id="7763761at2759"/>
<dbReference type="PROSITE" id="PS50157">
    <property type="entry name" value="ZINC_FINGER_C2H2_2"/>
    <property type="match status" value="5"/>
</dbReference>
<keyword evidence="4" id="KW-0862">Zinc</keyword>
<feature type="domain" description="C2H2-type" evidence="6">
    <location>
        <begin position="445"/>
        <end position="473"/>
    </location>
</feature>
<organism evidence="7 8">
    <name type="scientific">Aedes aegypti</name>
    <name type="common">Yellowfever mosquito</name>
    <name type="synonym">Culex aegypti</name>
    <dbReference type="NCBI Taxonomy" id="7159"/>
    <lineage>
        <taxon>Eukaryota</taxon>
        <taxon>Metazoa</taxon>
        <taxon>Ecdysozoa</taxon>
        <taxon>Arthropoda</taxon>
        <taxon>Hexapoda</taxon>
        <taxon>Insecta</taxon>
        <taxon>Pterygota</taxon>
        <taxon>Neoptera</taxon>
        <taxon>Endopterygota</taxon>
        <taxon>Diptera</taxon>
        <taxon>Nematocera</taxon>
        <taxon>Culicoidea</taxon>
        <taxon>Culicidae</taxon>
        <taxon>Culicinae</taxon>
        <taxon>Aedini</taxon>
        <taxon>Aedes</taxon>
        <taxon>Stegomyia</taxon>
    </lineage>
</organism>
<dbReference type="GO" id="GO:0008270">
    <property type="term" value="F:zinc ion binding"/>
    <property type="evidence" value="ECO:0007669"/>
    <property type="project" value="UniProtKB-KW"/>
</dbReference>
<keyword evidence="8" id="KW-1185">Reference proteome</keyword>
<keyword evidence="2" id="KW-0677">Repeat</keyword>
<dbReference type="PANTHER" id="PTHR24379:SF121">
    <property type="entry name" value="C2H2-TYPE DOMAIN-CONTAINING PROTEIN"/>
    <property type="match status" value="1"/>
</dbReference>
<reference evidence="7 8" key="1">
    <citation type="submission" date="2017-06" db="EMBL/GenBank/DDBJ databases">
        <title>Aedes aegypti genome working group (AGWG) sequencing and assembly.</title>
        <authorList>
            <consortium name="Aedes aegypti Genome Working Group (AGWG)"/>
            <person name="Matthews B.J."/>
        </authorList>
    </citation>
    <scope>NUCLEOTIDE SEQUENCE [LARGE SCALE GENOMIC DNA]</scope>
    <source>
        <strain evidence="7 8">LVP_AGWG</strain>
    </source>
</reference>
<dbReference type="Gene3D" id="3.30.160.60">
    <property type="entry name" value="Classic Zinc Finger"/>
    <property type="match status" value="4"/>
</dbReference>
<keyword evidence="3" id="KW-0863">Zinc-finger</keyword>
<dbReference type="Pfam" id="PF00096">
    <property type="entry name" value="zf-C2H2"/>
    <property type="match status" value="2"/>
</dbReference>
<feature type="domain" description="C2H2-type" evidence="6">
    <location>
        <begin position="352"/>
        <end position="380"/>
    </location>
</feature>
<gene>
    <name evidence="7" type="primary">5572953</name>
</gene>
<dbReference type="FunFam" id="3.30.160.60:FF:000448">
    <property type="entry name" value="RE1-silencing transcription factor A"/>
    <property type="match status" value="1"/>
</dbReference>
<protein>
    <recommendedName>
        <fullName evidence="6">C2H2-type domain-containing protein</fullName>
    </recommendedName>
</protein>
<dbReference type="InterPro" id="IPR036236">
    <property type="entry name" value="Znf_C2H2_sf"/>
</dbReference>
<dbReference type="GO" id="GO:0005634">
    <property type="term" value="C:nucleus"/>
    <property type="evidence" value="ECO:0007669"/>
    <property type="project" value="InterPro"/>
</dbReference>
<feature type="region of interest" description="Disordered" evidence="5">
    <location>
        <begin position="58"/>
        <end position="77"/>
    </location>
</feature>
<feature type="region of interest" description="Disordered" evidence="5">
    <location>
        <begin position="191"/>
        <end position="255"/>
    </location>
</feature>
<dbReference type="SMART" id="SM00355">
    <property type="entry name" value="ZnF_C2H2"/>
    <property type="match status" value="8"/>
</dbReference>
<dbReference type="InterPro" id="IPR012934">
    <property type="entry name" value="Znf_AD"/>
</dbReference>
<evidence type="ECO:0000256" key="3">
    <source>
        <dbReference type="ARBA" id="ARBA00022771"/>
    </source>
</evidence>
<reference evidence="7" key="2">
    <citation type="submission" date="2020-05" db="UniProtKB">
        <authorList>
            <consortium name="EnsemblMetazoa"/>
        </authorList>
    </citation>
    <scope>IDENTIFICATION</scope>
    <source>
        <strain evidence="7">LVP_AGWG</strain>
    </source>
</reference>
<sequence length="538" mass="61449">MQLSQKQKQSIFGSEVCTFALENRKVINKISNFVLSQEKPSIMETQNANLGRVKRVIQAPKPEPTKPTTRSENVSKKNEPALNVDSLRNIACCLCFETKPDVPRVSAFSPFADRAFLSDIIQTCFGVDIDEEHFCTEVCQRCLVRIDITWKFYTQVNANAKALKDLYRSMTIKEELSETCNIKNKQEITKPKKVSGIQSQNVPRYKKQIENTPKTRVANTPIRKEKDIPLEPLISTKPEPYTSSDEESDSDSLTEHPFFAENSTSVYNCHLCPQTFDKSQALHVHQLNAHGPGNDQILCHLCAKWFSPRHFNDHVRNIHQDEKCVCTVCGQTYSSSTNLIRHMRIHTKERPYKCKLCPYACNQSTALKQHVLRVHMGVKPPSKSKPKKPRKPKVPTYACESCDTTFYHALSLNRHVSRVHMGIKPPPKAQPSDGAPIKARASRLLPCPVCDKSFFLQSKLITHLEETHPDHKANIIQCEDCPERFLRKRGYYNHRLYRHSEKTHKCDHCGEVQPSAPVLYKHKQKCYQSELEAGGSQL</sequence>
<dbReference type="PROSITE" id="PS00028">
    <property type="entry name" value="ZINC_FINGER_C2H2_1"/>
    <property type="match status" value="6"/>
</dbReference>
<dbReference type="Gene3D" id="3.40.1800.20">
    <property type="match status" value="1"/>
</dbReference>
<dbReference type="Proteomes" id="UP000008820">
    <property type="component" value="Chromosome 3"/>
</dbReference>
<dbReference type="Pfam" id="PF07776">
    <property type="entry name" value="zf-AD"/>
    <property type="match status" value="1"/>
</dbReference>
<dbReference type="FunFam" id="3.30.160.60:FF:000303">
    <property type="entry name" value="Zinc finger protein 41"/>
    <property type="match status" value="1"/>
</dbReference>
<dbReference type="InParanoid" id="A0A6I8TCS7"/>
<evidence type="ECO:0000313" key="8">
    <source>
        <dbReference type="Proteomes" id="UP000008820"/>
    </source>
</evidence>
<keyword evidence="1" id="KW-0479">Metal-binding</keyword>
<evidence type="ECO:0000259" key="6">
    <source>
        <dbReference type="PROSITE" id="PS50157"/>
    </source>
</evidence>
<evidence type="ECO:0000256" key="1">
    <source>
        <dbReference type="ARBA" id="ARBA00022723"/>
    </source>
</evidence>
<feature type="domain" description="C2H2-type" evidence="6">
    <location>
        <begin position="324"/>
        <end position="351"/>
    </location>
</feature>
<feature type="domain" description="C2H2-type" evidence="6">
    <location>
        <begin position="267"/>
        <end position="290"/>
    </location>
</feature>
<name>A0A6I8TCS7_AEDAE</name>
<dbReference type="InterPro" id="IPR013087">
    <property type="entry name" value="Znf_C2H2_type"/>
</dbReference>
<evidence type="ECO:0000256" key="2">
    <source>
        <dbReference type="ARBA" id="ARBA00022737"/>
    </source>
</evidence>
<accession>A0A6I8TCS7</accession>
<dbReference type="PANTHER" id="PTHR24379">
    <property type="entry name" value="KRAB AND ZINC FINGER DOMAIN-CONTAINING"/>
    <property type="match status" value="1"/>
</dbReference>
<dbReference type="EnsemblMetazoa" id="AAEL010173-RB">
    <property type="protein sequence ID" value="AAEL010173-PB"/>
    <property type="gene ID" value="AAEL010173"/>
</dbReference>
<evidence type="ECO:0000256" key="4">
    <source>
        <dbReference type="ARBA" id="ARBA00022833"/>
    </source>
</evidence>
<dbReference type="GO" id="GO:1990837">
    <property type="term" value="F:sequence-specific double-stranded DNA binding"/>
    <property type="evidence" value="ECO:0007669"/>
    <property type="project" value="UniProtKB-ARBA"/>
</dbReference>
<evidence type="ECO:0000313" key="7">
    <source>
        <dbReference type="EnsemblMetazoa" id="AAEL010173-PB"/>
    </source>
</evidence>
<dbReference type="SMART" id="SM00868">
    <property type="entry name" value="zf-AD"/>
    <property type="match status" value="1"/>
</dbReference>
<feature type="domain" description="C2H2-type" evidence="6">
    <location>
        <begin position="397"/>
        <end position="425"/>
    </location>
</feature>
<dbReference type="SUPFAM" id="SSF57667">
    <property type="entry name" value="beta-beta-alpha zinc fingers"/>
    <property type="match status" value="3"/>
</dbReference>
<evidence type="ECO:0000256" key="5">
    <source>
        <dbReference type="SAM" id="MobiDB-lite"/>
    </source>
</evidence>